<name>A0ABU0WR13_9PROT</name>
<dbReference type="EMBL" id="JAUJFI010000324">
    <property type="protein sequence ID" value="MDQ2106695.1"/>
    <property type="molecule type" value="Genomic_DNA"/>
</dbReference>
<gene>
    <name evidence="2" type="ORF">QSG27_28670</name>
</gene>
<dbReference type="SMART" id="SM00260">
    <property type="entry name" value="CheW"/>
    <property type="match status" value="1"/>
</dbReference>
<dbReference type="PROSITE" id="PS50851">
    <property type="entry name" value="CHEW"/>
    <property type="match status" value="1"/>
</dbReference>
<dbReference type="Proteomes" id="UP001227317">
    <property type="component" value="Unassembled WGS sequence"/>
</dbReference>
<evidence type="ECO:0000259" key="1">
    <source>
        <dbReference type="PROSITE" id="PS50851"/>
    </source>
</evidence>
<dbReference type="Pfam" id="PF01584">
    <property type="entry name" value="CheW"/>
    <property type="match status" value="2"/>
</dbReference>
<evidence type="ECO:0000313" key="2">
    <source>
        <dbReference type="EMBL" id="MDQ2106695.1"/>
    </source>
</evidence>
<dbReference type="InterPro" id="IPR036061">
    <property type="entry name" value="CheW-like_dom_sf"/>
</dbReference>
<comment type="caution">
    <text evidence="2">The sequence shown here is derived from an EMBL/GenBank/DDBJ whole genome shotgun (WGS) entry which is preliminary data.</text>
</comment>
<sequence length="286" mass="29516">MPGDSFGSVLAFQRGGETFCCPLAEVLEIVEDPSLTHPGVTAPLVAGVLLHNGLFIPVADPACIAGEPPRREGDVILVDSGGAVAGLLADTVLGFRRPLSLSPATWIPPGRLCRTAVMLEEIGRAFLLGAEGLGDMPTVPRPDAAAVPVDSGPPLHLVYEIAGRSYATAYADVERILYRQPMVRIPGGRPPIRHAVEMSGGVVPVLELADAPDGAPSHFVVLSSPLGPLALRVDGIGRPLPMERDGADPGWFPSPGVAGIARHGDRAVSLVTGAALLRDLAGGEGA</sequence>
<dbReference type="SUPFAM" id="SSF50341">
    <property type="entry name" value="CheW-like"/>
    <property type="match status" value="2"/>
</dbReference>
<protein>
    <submittedName>
        <fullName evidence="2">Chemotaxis protein CheW</fullName>
    </submittedName>
</protein>
<proteinExistence type="predicted"/>
<feature type="domain" description="CheW-like" evidence="1">
    <location>
        <begin position="6"/>
        <end position="153"/>
    </location>
</feature>
<organism evidence="2 3">
    <name type="scientific">Azospirillum isscasi</name>
    <dbReference type="NCBI Taxonomy" id="3053926"/>
    <lineage>
        <taxon>Bacteria</taxon>
        <taxon>Pseudomonadati</taxon>
        <taxon>Pseudomonadota</taxon>
        <taxon>Alphaproteobacteria</taxon>
        <taxon>Rhodospirillales</taxon>
        <taxon>Azospirillaceae</taxon>
        <taxon>Azospirillum</taxon>
    </lineage>
</organism>
<evidence type="ECO:0000313" key="3">
    <source>
        <dbReference type="Proteomes" id="UP001227317"/>
    </source>
</evidence>
<reference evidence="2 3" key="1">
    <citation type="submission" date="2023-06" db="EMBL/GenBank/DDBJ databases">
        <title>Azospirillum isscasensis sp.nov, a bacterium isolated from rhizosphere soil of rice.</title>
        <authorList>
            <person name="Wang H."/>
        </authorList>
    </citation>
    <scope>NUCLEOTIDE SEQUENCE [LARGE SCALE GENOMIC DNA]</scope>
    <source>
        <strain evidence="2 3">C340-1</strain>
    </source>
</reference>
<accession>A0ABU0WR13</accession>
<dbReference type="InterPro" id="IPR002545">
    <property type="entry name" value="CheW-lke_dom"/>
</dbReference>
<keyword evidence="3" id="KW-1185">Reference proteome</keyword>